<accession>A0A401WFV2</accession>
<name>A0A401WFV2_STREY</name>
<evidence type="ECO:0000313" key="3">
    <source>
        <dbReference type="Proteomes" id="UP000286746"/>
    </source>
</evidence>
<dbReference type="InterPro" id="IPR041679">
    <property type="entry name" value="DNA2/NAM7-like_C"/>
</dbReference>
<dbReference type="InterPro" id="IPR027417">
    <property type="entry name" value="P-loop_NTPase"/>
</dbReference>
<gene>
    <name evidence="2" type="ORF">GKJPGBOP_07992</name>
</gene>
<evidence type="ECO:0000259" key="1">
    <source>
        <dbReference type="Pfam" id="PF13087"/>
    </source>
</evidence>
<evidence type="ECO:0000313" key="2">
    <source>
        <dbReference type="EMBL" id="GCD48196.1"/>
    </source>
</evidence>
<proteinExistence type="predicted"/>
<dbReference type="SUPFAM" id="SSF52540">
    <property type="entry name" value="P-loop containing nucleoside triphosphate hydrolases"/>
    <property type="match status" value="1"/>
</dbReference>
<keyword evidence="3" id="KW-1185">Reference proteome</keyword>
<dbReference type="EMBL" id="BHZD01000001">
    <property type="protein sequence ID" value="GCD48196.1"/>
    <property type="molecule type" value="Genomic_DNA"/>
</dbReference>
<dbReference type="AlphaFoldDB" id="A0A401WFV2"/>
<protein>
    <recommendedName>
        <fullName evidence="1">DNA2/NAM7 helicase-like C-terminal domain-containing protein</fullName>
    </recommendedName>
</protein>
<organism evidence="2 3">
    <name type="scientific">Streptomyces paromomycinus</name>
    <name type="common">Streptomyces rimosus subsp. paromomycinus</name>
    <dbReference type="NCBI Taxonomy" id="92743"/>
    <lineage>
        <taxon>Bacteria</taxon>
        <taxon>Bacillati</taxon>
        <taxon>Actinomycetota</taxon>
        <taxon>Actinomycetes</taxon>
        <taxon>Kitasatosporales</taxon>
        <taxon>Streptomycetaceae</taxon>
        <taxon>Streptomyces</taxon>
    </lineage>
</organism>
<sequence length="204" mass="22007">MRGSTLSIFVAPTSVPISSEETGIVTPYRVQSDATLEALRDVEGPGGGASAEVGTAHRFQGREFDIVVFDTVEGGAGSRELWMACAHLQPAASSWPRDGVRLFNVAVTRVKTRLYIIASGERVKNAKPGTALAHLAALVGSRRGVRVLQAKSLITPPTAPPACRGEFGTALAEVLSRHVEVTEIDDERDFFRTFTEEIRHARHS</sequence>
<dbReference type="Gene3D" id="3.40.50.300">
    <property type="entry name" value="P-loop containing nucleotide triphosphate hydrolases"/>
    <property type="match status" value="1"/>
</dbReference>
<dbReference type="Proteomes" id="UP000286746">
    <property type="component" value="Unassembled WGS sequence"/>
</dbReference>
<feature type="domain" description="DNA2/NAM7 helicase-like C-terminal" evidence="1">
    <location>
        <begin position="20"/>
        <end position="119"/>
    </location>
</feature>
<reference evidence="2 3" key="1">
    <citation type="submission" date="2018-11" db="EMBL/GenBank/DDBJ databases">
        <title>Whole genome sequence of Streptomyces paromomycinus NBRC 15454(T).</title>
        <authorList>
            <person name="Komaki H."/>
            <person name="Tamura T."/>
        </authorList>
    </citation>
    <scope>NUCLEOTIDE SEQUENCE [LARGE SCALE GENOMIC DNA]</scope>
    <source>
        <strain evidence="2 3">NBRC 15454</strain>
    </source>
</reference>
<dbReference type="Pfam" id="PF13087">
    <property type="entry name" value="AAA_12"/>
    <property type="match status" value="1"/>
</dbReference>
<comment type="caution">
    <text evidence="2">The sequence shown here is derived from an EMBL/GenBank/DDBJ whole genome shotgun (WGS) entry which is preliminary data.</text>
</comment>